<comment type="caution">
    <text evidence="3">The sequence shown here is derived from an EMBL/GenBank/DDBJ whole genome shotgun (WGS) entry which is preliminary data.</text>
</comment>
<feature type="transmembrane region" description="Helical" evidence="1">
    <location>
        <begin position="1585"/>
        <end position="1609"/>
    </location>
</feature>
<feature type="signal peptide" evidence="2">
    <location>
        <begin position="1"/>
        <end position="20"/>
    </location>
</feature>
<keyword evidence="1" id="KW-0812">Transmembrane</keyword>
<dbReference type="InterPro" id="IPR008979">
    <property type="entry name" value="Galactose-bd-like_sf"/>
</dbReference>
<dbReference type="EMBL" id="LXWW01000460">
    <property type="protein sequence ID" value="OAO13120.1"/>
    <property type="molecule type" value="Genomic_DNA"/>
</dbReference>
<name>A0A196S7V3_BLAHN</name>
<dbReference type="OrthoDB" id="527990at2759"/>
<dbReference type="Gene3D" id="2.60.120.260">
    <property type="entry name" value="Galactose-binding domain-like"/>
    <property type="match status" value="3"/>
</dbReference>
<evidence type="ECO:0000256" key="1">
    <source>
        <dbReference type="SAM" id="Phobius"/>
    </source>
</evidence>
<dbReference type="SUPFAM" id="SSF49785">
    <property type="entry name" value="Galactose-binding domain-like"/>
    <property type="match status" value="1"/>
</dbReference>
<sequence>MEKAFLAILFIVSCSRSELACQNTETYVKVRKQCGLQHASEEKYQFLLNNEVVATSPVFVNNELRESEFCLPSSTHSVYTLKLIDTYGDGWDSKSWVEVLGPYSNVVFKNYLHSVSSEEYTISLYNPVPRDAIWKVMTGSVPSNWKESSLDVSSWQSIHVGEETVTESGNQFYRFSFDSDASMAVYELALWYRYGVAAHINGVEVFRDNLGSGTISPSDPPQGSYGTFAYHHVIRQLLPAFTSQSTLAVEVHLPSAAEPGFNGWLALYHATLLDSTCFAVASAATLTSSGGSDLGFVSDWNRESYWSVQPFSPQWVRLDFGATRVEANGVELWPGAMNAFFPRRYVLTASDGAEEAVVVSKRGQSTAAFTPLRHLNYFATAYRRSVKLEVAESAGDKLYLAGLVPLVCRLTPPPAITYTPASLTLTMNVDAVSLAPSVDGYTHCSIAPALPAGLALDPDTCVIEGTATAALAVTQFTVTSRMEATHVGTLTLAVTDCGGNTVVVTRVHGAGSAREAFTLAHGEEVLLEEPFSGSQQDGATQVTRLCTSHAQLTLTLASQQSRWSTGSRVEVATESCGHVEPLLRARFDTAAGTPAQFTLQVASAKKCESAWHYKMGEAPSDWLTQDVAAWPEAVKGGFPASPNQLQLYRASFEVADRGQVAGLRLLLRFRFGLLVFLNGHEVYREGVVGDLSAASVSTSAREAADYYEITVPARLLQDPAQEGELILQEGANALAVAVVGTGAAQTTADFDGDMRVLYDSSRVLHATVSSDDVPNVANGVDGDSATEVGGAGCTNSIVFDMGARREWVSAVVLQSSVAERGKEPSHLVVEARDAEGAWEPLGEFIDLQWWAQGQVKEVALTNRRAWRFYRLRDLFASSSACAWSLARIDLRVFDLVTPAAALAYPTADVTAFLNIEFAEIYPTAMAFMQVSVAPPLPAGIHVDSTSGVIHGMPTAFAERRAYTVTATQRTGGRSSAALGFAVTQCSGGQSLITLTLRSDSDPAAMRFALYRGRGAMGVQLSAVEALPTASALFYYDFCLVHNIYSLVFQGPNAGWASEAGFMLTVDVGALRFELGQLPRRTGSSTQPASLTTAFSSYLPFQVGYTLWRVWADYDVPVDWAQAAFDDAQWPERKAAELGTAEPITVFVRRAFELSGLEEYNVLNVRVRYGGGLRAFFNGREVARFNLPALVQEATYASAAHDPGAFSVFHVVLANQGAVEGRNAVGFELHRAEGQEEAALEFDATGVFGVEDCAVVRDSYQRVAGSAPAEGHWTSLLDGSPLTTVQLENQEGSFVEWSLENAVPSQFNAYALYAYDTLQGLAYSVYGQRADADEWLTLDEQPSTLVYAHARFTRAATLGIIGFQSLRFVLDAHLAAEPRFAAFVTLNCRVQGDVCPAVGEYPAVAEGQVSPAFCPEGYEGYAYRLCRNGRLGEVQTDRCAMRPPEDLSYGLDTIVFVKGVQNASPAPTYEYIVQEFYLDDHVVLPPGLALDPASGRIAGVPTEVMNATEYTVYGKNARGATSVTIRISIREAFCMADGVFPETLAGNTATYACSAEGAYLGTLKRACVLGTKDGEWKRQRGLCMHVAVLIVLVILVLLVIGFAIWFCSILRRKGRRAMKAVPGAKKGLKKGAATQGKRAMKV</sequence>
<evidence type="ECO:0000313" key="3">
    <source>
        <dbReference type="EMBL" id="OAO13120.1"/>
    </source>
</evidence>
<accession>A0A196S7V3</accession>
<gene>
    <name evidence="3" type="ORF">AV274_5203</name>
</gene>
<reference evidence="3 4" key="1">
    <citation type="submission" date="2016-05" db="EMBL/GenBank/DDBJ databases">
        <title>Nuclear genome of Blastocystis sp. subtype 1 NandII.</title>
        <authorList>
            <person name="Gentekaki E."/>
            <person name="Curtis B."/>
            <person name="Stairs C."/>
            <person name="Eme L."/>
            <person name="Herman E."/>
            <person name="Klimes V."/>
            <person name="Arias M.C."/>
            <person name="Elias M."/>
            <person name="Hilliou F."/>
            <person name="Klute M."/>
            <person name="Malik S.-B."/>
            <person name="Pightling A."/>
            <person name="Rachubinski R."/>
            <person name="Salas D."/>
            <person name="Schlacht A."/>
            <person name="Suga H."/>
            <person name="Archibald J."/>
            <person name="Ball S.G."/>
            <person name="Clark G."/>
            <person name="Dacks J."/>
            <person name="Van Der Giezen M."/>
            <person name="Tsaousis A."/>
            <person name="Roger A."/>
        </authorList>
    </citation>
    <scope>NUCLEOTIDE SEQUENCE [LARGE SCALE GENOMIC DNA]</scope>
    <source>
        <strain evidence="4">ATCC 50177 / NandII</strain>
    </source>
</reference>
<keyword evidence="1" id="KW-0472">Membrane</keyword>
<keyword evidence="2" id="KW-0732">Signal</keyword>
<feature type="chain" id="PRO_5008274443" evidence="2">
    <location>
        <begin position="21"/>
        <end position="1641"/>
    </location>
</feature>
<evidence type="ECO:0000256" key="2">
    <source>
        <dbReference type="SAM" id="SignalP"/>
    </source>
</evidence>
<evidence type="ECO:0000313" key="4">
    <source>
        <dbReference type="Proteomes" id="UP000078348"/>
    </source>
</evidence>
<keyword evidence="4" id="KW-1185">Reference proteome</keyword>
<dbReference type="Proteomes" id="UP000078348">
    <property type="component" value="Unassembled WGS sequence"/>
</dbReference>
<dbReference type="Gene3D" id="2.60.40.10">
    <property type="entry name" value="Immunoglobulins"/>
    <property type="match status" value="3"/>
</dbReference>
<keyword evidence="1" id="KW-1133">Transmembrane helix</keyword>
<dbReference type="Pfam" id="PF05345">
    <property type="entry name" value="He_PIG"/>
    <property type="match status" value="3"/>
</dbReference>
<organism evidence="3 4">
    <name type="scientific">Blastocystis sp. subtype 1 (strain ATCC 50177 / NandII)</name>
    <dbReference type="NCBI Taxonomy" id="478820"/>
    <lineage>
        <taxon>Eukaryota</taxon>
        <taxon>Sar</taxon>
        <taxon>Stramenopiles</taxon>
        <taxon>Bigyra</taxon>
        <taxon>Opalozoa</taxon>
        <taxon>Opalinata</taxon>
        <taxon>Blastocystidae</taxon>
        <taxon>Blastocystis</taxon>
    </lineage>
</organism>
<proteinExistence type="predicted"/>
<dbReference type="InterPro" id="IPR013783">
    <property type="entry name" value="Ig-like_fold"/>
</dbReference>
<protein>
    <submittedName>
        <fullName evidence="3">Uncharacterized protein</fullName>
    </submittedName>
</protein>